<dbReference type="Proteomes" id="UP001198151">
    <property type="component" value="Unassembled WGS sequence"/>
</dbReference>
<dbReference type="PROSITE" id="PS51257">
    <property type="entry name" value="PROKAR_LIPOPROTEIN"/>
    <property type="match status" value="1"/>
</dbReference>
<evidence type="ECO:0000313" key="4">
    <source>
        <dbReference type="EMBL" id="MCC2254051.1"/>
    </source>
</evidence>
<feature type="signal peptide" evidence="2">
    <location>
        <begin position="1"/>
        <end position="18"/>
    </location>
</feature>
<dbReference type="RefSeq" id="WP_227707183.1">
    <property type="nucleotide sequence ID" value="NZ_JAJEQX010000008.1"/>
</dbReference>
<dbReference type="InterPro" id="IPR027304">
    <property type="entry name" value="Trigger_fact/SurA_dom_sf"/>
</dbReference>
<keyword evidence="5" id="KW-1185">Reference proteome</keyword>
<evidence type="ECO:0000256" key="2">
    <source>
        <dbReference type="SAM" id="SignalP"/>
    </source>
</evidence>
<name>A0ABS8FVG3_9FIRM</name>
<dbReference type="Pfam" id="PF00639">
    <property type="entry name" value="Rotamase"/>
    <property type="match status" value="1"/>
</dbReference>
<keyword evidence="4" id="KW-0413">Isomerase</keyword>
<evidence type="ECO:0000256" key="1">
    <source>
        <dbReference type="SAM" id="MobiDB-lite"/>
    </source>
</evidence>
<dbReference type="SUPFAM" id="SSF54534">
    <property type="entry name" value="FKBP-like"/>
    <property type="match status" value="1"/>
</dbReference>
<dbReference type="GO" id="GO:0016853">
    <property type="term" value="F:isomerase activity"/>
    <property type="evidence" value="ECO:0007669"/>
    <property type="project" value="UniProtKB-KW"/>
</dbReference>
<evidence type="ECO:0000313" key="5">
    <source>
        <dbReference type="Proteomes" id="UP001198151"/>
    </source>
</evidence>
<gene>
    <name evidence="4" type="ORF">LKD70_06305</name>
</gene>
<feature type="chain" id="PRO_5045247284" evidence="2">
    <location>
        <begin position="19"/>
        <end position="376"/>
    </location>
</feature>
<dbReference type="Gene3D" id="3.10.50.40">
    <property type="match status" value="1"/>
</dbReference>
<organism evidence="4 5">
    <name type="scientific">Ruminococcus turbiniformis</name>
    <dbReference type="NCBI Taxonomy" id="2881258"/>
    <lineage>
        <taxon>Bacteria</taxon>
        <taxon>Bacillati</taxon>
        <taxon>Bacillota</taxon>
        <taxon>Clostridia</taxon>
        <taxon>Eubacteriales</taxon>
        <taxon>Oscillospiraceae</taxon>
        <taxon>Ruminococcus</taxon>
    </lineage>
</organism>
<dbReference type="InterPro" id="IPR000297">
    <property type="entry name" value="PPIase_PpiC"/>
</dbReference>
<keyword evidence="2" id="KW-0732">Signal</keyword>
<dbReference type="Pfam" id="PF13624">
    <property type="entry name" value="SurA_N_3"/>
    <property type="match status" value="1"/>
</dbReference>
<dbReference type="SUPFAM" id="SSF109998">
    <property type="entry name" value="Triger factor/SurA peptide-binding domain-like"/>
    <property type="match status" value="1"/>
</dbReference>
<proteinExistence type="predicted"/>
<feature type="compositionally biased region" description="Acidic residues" evidence="1">
    <location>
        <begin position="342"/>
        <end position="365"/>
    </location>
</feature>
<dbReference type="EMBL" id="JAJEQX010000008">
    <property type="protein sequence ID" value="MCC2254051.1"/>
    <property type="molecule type" value="Genomic_DNA"/>
</dbReference>
<reference evidence="4 5" key="1">
    <citation type="submission" date="2021-10" db="EMBL/GenBank/DDBJ databases">
        <title>Anaerobic single-cell dispensing facilitates the cultivation of human gut bacteria.</title>
        <authorList>
            <person name="Afrizal A."/>
        </authorList>
    </citation>
    <scope>NUCLEOTIDE SEQUENCE [LARGE SCALE GENOMIC DNA]</scope>
    <source>
        <strain evidence="4 5">CLA-AA-H200</strain>
    </source>
</reference>
<evidence type="ECO:0000259" key="3">
    <source>
        <dbReference type="Pfam" id="PF00639"/>
    </source>
</evidence>
<feature type="domain" description="PpiC" evidence="3">
    <location>
        <begin position="202"/>
        <end position="283"/>
    </location>
</feature>
<sequence length="376" mass="41272">MVRFGKKAAVLTAAGVLAAMTVTGCSSTVDSDKVVATVGGEEITMGVAGFYARMTQGQYETYYAQMMGMTAADMWSQAADEEQTYEEYLKDSILESVENLYLISQHASEYDVSLTEDERKAITDTAEQFDADNTEDAKEYAYGYQKDIEKYLELVTIQNKMDSKMREGVDEEVSDEEAAQKGMQYVFFSYTATDDSGSSTELTDEEKEALKTTAQNLADRVRNGEDISAVATELGYQASDATFDSESTTPNSDLIAAADALEAEGDVTDPVETDSGIYVARLTTLLDREATDQEKETIVEQRRQDQYDSLLEEWRSAAEISVNESVWNKLDFEDLGITIITSEEEDTSESSGEESTEDGTADGTEDASGTAEDSTE</sequence>
<protein>
    <submittedName>
        <fullName evidence="4">Peptidyl-prolyl cis-trans isomerase</fullName>
    </submittedName>
</protein>
<accession>A0ABS8FVG3</accession>
<dbReference type="InterPro" id="IPR046357">
    <property type="entry name" value="PPIase_dom_sf"/>
</dbReference>
<feature type="region of interest" description="Disordered" evidence="1">
    <location>
        <begin position="338"/>
        <end position="376"/>
    </location>
</feature>
<comment type="caution">
    <text evidence="4">The sequence shown here is derived from an EMBL/GenBank/DDBJ whole genome shotgun (WGS) entry which is preliminary data.</text>
</comment>